<keyword evidence="6" id="KW-1185">Reference proteome</keyword>
<comment type="caution">
    <text evidence="5">The sequence shown here is derived from an EMBL/GenBank/DDBJ whole genome shotgun (WGS) entry which is preliminary data.</text>
</comment>
<evidence type="ECO:0000259" key="4">
    <source>
        <dbReference type="Pfam" id="PF00857"/>
    </source>
</evidence>
<keyword evidence="2" id="KW-0378">Hydrolase</keyword>
<dbReference type="AlphaFoldDB" id="A0A1Z5K099"/>
<dbReference type="EMBL" id="BDSP01000137">
    <property type="protein sequence ID" value="GAX19478.1"/>
    <property type="molecule type" value="Genomic_DNA"/>
</dbReference>
<evidence type="ECO:0000256" key="3">
    <source>
        <dbReference type="SAM" id="MobiDB-lite"/>
    </source>
</evidence>
<dbReference type="InterPro" id="IPR037151">
    <property type="entry name" value="AlkB-like_sf"/>
</dbReference>
<dbReference type="SUPFAM" id="SSF52499">
    <property type="entry name" value="Isochorismatase-like hydrolases"/>
    <property type="match status" value="1"/>
</dbReference>
<dbReference type="PANTHER" id="PTHR43540">
    <property type="entry name" value="PEROXYUREIDOACRYLATE/UREIDOACRYLATE AMIDOHYDROLASE-RELATED"/>
    <property type="match status" value="1"/>
</dbReference>
<feature type="compositionally biased region" description="Basic and acidic residues" evidence="3">
    <location>
        <begin position="297"/>
        <end position="316"/>
    </location>
</feature>
<dbReference type="OrthoDB" id="167809at2759"/>
<dbReference type="CDD" id="cd00431">
    <property type="entry name" value="cysteine_hydrolases"/>
    <property type="match status" value="1"/>
</dbReference>
<name>A0A1Z5K099_FISSO</name>
<comment type="similarity">
    <text evidence="1">Belongs to the isochorismatase family.</text>
</comment>
<feature type="region of interest" description="Disordered" evidence="3">
    <location>
        <begin position="287"/>
        <end position="316"/>
    </location>
</feature>
<reference evidence="5 6" key="1">
    <citation type="journal article" date="2015" name="Plant Cell">
        <title>Oil accumulation by the oleaginous diatom Fistulifera solaris as revealed by the genome and transcriptome.</title>
        <authorList>
            <person name="Tanaka T."/>
            <person name="Maeda Y."/>
            <person name="Veluchamy A."/>
            <person name="Tanaka M."/>
            <person name="Abida H."/>
            <person name="Marechal E."/>
            <person name="Bowler C."/>
            <person name="Muto M."/>
            <person name="Sunaga Y."/>
            <person name="Tanaka M."/>
            <person name="Yoshino T."/>
            <person name="Taniguchi T."/>
            <person name="Fukuda Y."/>
            <person name="Nemoto M."/>
            <person name="Matsumoto M."/>
            <person name="Wong P.S."/>
            <person name="Aburatani S."/>
            <person name="Fujibuchi W."/>
        </authorList>
    </citation>
    <scope>NUCLEOTIDE SEQUENCE [LARGE SCALE GENOMIC DNA]</scope>
    <source>
        <strain evidence="5 6">JPCC DA0580</strain>
    </source>
</reference>
<dbReference type="Gene3D" id="3.40.50.850">
    <property type="entry name" value="Isochorismatase-like"/>
    <property type="match status" value="1"/>
</dbReference>
<gene>
    <name evidence="5" type="ORF">FisN_19Hh053</name>
</gene>
<accession>A0A1Z5K099</accession>
<evidence type="ECO:0000256" key="2">
    <source>
        <dbReference type="ARBA" id="ARBA00022801"/>
    </source>
</evidence>
<protein>
    <recommendedName>
        <fullName evidence="4">Isochorismatase-like domain-containing protein</fullName>
    </recommendedName>
</protein>
<evidence type="ECO:0000313" key="6">
    <source>
        <dbReference type="Proteomes" id="UP000198406"/>
    </source>
</evidence>
<dbReference type="InterPro" id="IPR050272">
    <property type="entry name" value="Isochorismatase-like_hydrls"/>
</dbReference>
<dbReference type="InterPro" id="IPR000868">
    <property type="entry name" value="Isochorismatase-like_dom"/>
</dbReference>
<dbReference type="Proteomes" id="UP000198406">
    <property type="component" value="Unassembled WGS sequence"/>
</dbReference>
<dbReference type="GO" id="GO:0016787">
    <property type="term" value="F:hydrolase activity"/>
    <property type="evidence" value="ECO:0007669"/>
    <property type="project" value="UniProtKB-KW"/>
</dbReference>
<dbReference type="InterPro" id="IPR036380">
    <property type="entry name" value="Isochorismatase-like_sf"/>
</dbReference>
<evidence type="ECO:0000256" key="1">
    <source>
        <dbReference type="ARBA" id="ARBA00006336"/>
    </source>
</evidence>
<evidence type="ECO:0000313" key="5">
    <source>
        <dbReference type="EMBL" id="GAX19478.1"/>
    </source>
</evidence>
<dbReference type="InParanoid" id="A0A1Z5K099"/>
<sequence>MSSSPKKAEAKQKAAASRKLLFERYQQRYSFSNELPHVDENDDSTFDCIHPSSPCRNLHHVPLSDWSSGCLEEEETLTKPRLLSPAARAKERQSALQTQNQPNERLALLIVDLQNDLLDETSGLLGPSDMTRQRTSLLTRIRELTQQTLQLGGVVYFIRSLYFSKGACCSMGTIGSEWHPEAAAMIELLSRHSRVFTMTKQWYSAFLETTLHAQLQQHHVTHVMVAGVSTPQSVAATVRSANHLGYVTTLTDATAQADAAQQPAIYFSLAPFCQGVLAPSASIQGHPYSLQSQGSPMKDDEKKEEEQQRKTRPTDTKPERLIFDGCVRLSGIGAGDSMLLPEVFEAEKADALLSVIFKVVGTKHRLHYEWTSDKASTLTSIFRPVQNHVEQLINQSMDWGRVVLVKPMDSQEEKSVVTNASSSTEGTANLGSPRKDHSSPTSTNKNAALELMDVYNQCYLPSDKVTRRMNYVAVVALGEGRIIEFEPKNVDESKYTPQHIYCHHNSLLLIGPKTLQHYNHTIKTRHRNHSSPRVHITLGSTSRPEVPKVSVEKPAREATVAKAGAVLPLQVNQVALSVVLRNSYLRKVISLVFFFGFLLGYLRATKISPEATCAAT</sequence>
<proteinExistence type="inferred from homology"/>
<dbReference type="Gene3D" id="2.60.120.590">
    <property type="entry name" value="Alpha-ketoglutarate-dependent dioxygenase AlkB-like"/>
    <property type="match status" value="1"/>
</dbReference>
<feature type="domain" description="Isochorismatase-like" evidence="4">
    <location>
        <begin position="107"/>
        <end position="272"/>
    </location>
</feature>
<feature type="compositionally biased region" description="Polar residues" evidence="3">
    <location>
        <begin position="416"/>
        <end position="430"/>
    </location>
</feature>
<organism evidence="5 6">
    <name type="scientific">Fistulifera solaris</name>
    <name type="common">Oleaginous diatom</name>
    <dbReference type="NCBI Taxonomy" id="1519565"/>
    <lineage>
        <taxon>Eukaryota</taxon>
        <taxon>Sar</taxon>
        <taxon>Stramenopiles</taxon>
        <taxon>Ochrophyta</taxon>
        <taxon>Bacillariophyta</taxon>
        <taxon>Bacillariophyceae</taxon>
        <taxon>Bacillariophycidae</taxon>
        <taxon>Naviculales</taxon>
        <taxon>Naviculaceae</taxon>
        <taxon>Fistulifera</taxon>
    </lineage>
</organism>
<feature type="region of interest" description="Disordered" evidence="3">
    <location>
        <begin position="413"/>
        <end position="443"/>
    </location>
</feature>
<dbReference type="Pfam" id="PF00857">
    <property type="entry name" value="Isochorismatase"/>
    <property type="match status" value="1"/>
</dbReference>